<evidence type="ECO:0000256" key="2">
    <source>
        <dbReference type="ARBA" id="ARBA00022723"/>
    </source>
</evidence>
<evidence type="ECO:0000259" key="5">
    <source>
        <dbReference type="PROSITE" id="PS51792"/>
    </source>
</evidence>
<feature type="compositionally biased region" description="Acidic residues" evidence="4">
    <location>
        <begin position="365"/>
        <end position="375"/>
    </location>
</feature>
<feature type="region of interest" description="Disordered" evidence="4">
    <location>
        <begin position="340"/>
        <end position="375"/>
    </location>
</feature>
<sequence>MSGSLNFPRFLLPAFPRWESAILKRHRPVEDVTSSEPEQMGAPIGRRQSRRLSGIQTAGVSDVSEDDELQGGIPVRQGRNLSHDSGCVISDEDDEEEEEEEVEGESEDEEDGEYEDENDRAYTYALSKGRYPASTDSLEIYLDTESGYGGSSDELAIPNLNAASSSSSSSSSPSSSSSSSPSSSPPFHHNQQTIPTTSTSTKKKFAFWPSKPRHQPLPSPPKPTLSTTTTYLNCSTCRTNLCFSSSVISKGFTGRHGRAYLVSSLIPSNIIHGKPTSRALQTGAHTVSDISCKICGCNLGWKYIHAEERGQRYKIGKYILETGRVGKVNYWDGEVDDQLDEDGRRKGEKRSLKGSGDRRMGWEPGWEDLGDGDDDDVEVDLADEEELEAMFAGSWNKDKALRRRERRRLAEEARRKVDSNV</sequence>
<name>A0AAN8MT69_9PEZI</name>
<dbReference type="Proteomes" id="UP001313282">
    <property type="component" value="Unassembled WGS sequence"/>
</dbReference>
<reference evidence="6 7" key="1">
    <citation type="submission" date="2019-10" db="EMBL/GenBank/DDBJ databases">
        <authorList>
            <person name="Palmer J.M."/>
        </authorList>
    </citation>
    <scope>NUCLEOTIDE SEQUENCE [LARGE SCALE GENOMIC DNA]</scope>
    <source>
        <strain evidence="6 7">TWF718</strain>
    </source>
</reference>
<evidence type="ECO:0000256" key="1">
    <source>
        <dbReference type="ARBA" id="ARBA00005613"/>
    </source>
</evidence>
<evidence type="ECO:0000256" key="3">
    <source>
        <dbReference type="ARBA" id="ARBA00022833"/>
    </source>
</evidence>
<evidence type="ECO:0000313" key="7">
    <source>
        <dbReference type="Proteomes" id="UP001313282"/>
    </source>
</evidence>
<feature type="region of interest" description="Disordered" evidence="4">
    <location>
        <begin position="161"/>
        <end position="202"/>
    </location>
</feature>
<feature type="domain" description="Yippee" evidence="5">
    <location>
        <begin position="230"/>
        <end position="329"/>
    </location>
</feature>
<gene>
    <name evidence="6" type="ORF">TWF718_007195</name>
</gene>
<feature type="compositionally biased region" description="Low complexity" evidence="4">
    <location>
        <begin position="164"/>
        <end position="186"/>
    </location>
</feature>
<evidence type="ECO:0000313" key="6">
    <source>
        <dbReference type="EMBL" id="KAK6345270.1"/>
    </source>
</evidence>
<organism evidence="6 7">
    <name type="scientific">Orbilia javanica</name>
    <dbReference type="NCBI Taxonomy" id="47235"/>
    <lineage>
        <taxon>Eukaryota</taxon>
        <taxon>Fungi</taxon>
        <taxon>Dikarya</taxon>
        <taxon>Ascomycota</taxon>
        <taxon>Pezizomycotina</taxon>
        <taxon>Orbiliomycetes</taxon>
        <taxon>Orbiliales</taxon>
        <taxon>Orbiliaceae</taxon>
        <taxon>Orbilia</taxon>
    </lineage>
</organism>
<dbReference type="InterPro" id="IPR034751">
    <property type="entry name" value="Yippee"/>
</dbReference>
<keyword evidence="2" id="KW-0479">Metal-binding</keyword>
<keyword evidence="3" id="KW-0862">Zinc</keyword>
<comment type="caution">
    <text evidence="6">The sequence shown here is derived from an EMBL/GenBank/DDBJ whole genome shotgun (WGS) entry which is preliminary data.</text>
</comment>
<proteinExistence type="inferred from homology"/>
<dbReference type="PROSITE" id="PS51792">
    <property type="entry name" value="YIPPEE"/>
    <property type="match status" value="1"/>
</dbReference>
<dbReference type="InterPro" id="IPR039058">
    <property type="entry name" value="Yippee_fam"/>
</dbReference>
<dbReference type="AlphaFoldDB" id="A0AAN8MT69"/>
<feature type="region of interest" description="Disordered" evidence="4">
    <location>
        <begin position="25"/>
        <end position="129"/>
    </location>
</feature>
<dbReference type="Pfam" id="PF03226">
    <property type="entry name" value="Yippee-Mis18"/>
    <property type="match status" value="1"/>
</dbReference>
<comment type="similarity">
    <text evidence="1">Belongs to the yippee family.</text>
</comment>
<protein>
    <recommendedName>
        <fullName evidence="5">Yippee domain-containing protein</fullName>
    </recommendedName>
</protein>
<dbReference type="EMBL" id="JAVHNR010000004">
    <property type="protein sequence ID" value="KAK6345270.1"/>
    <property type="molecule type" value="Genomic_DNA"/>
</dbReference>
<dbReference type="GO" id="GO:0046872">
    <property type="term" value="F:metal ion binding"/>
    <property type="evidence" value="ECO:0007669"/>
    <property type="project" value="UniProtKB-KW"/>
</dbReference>
<accession>A0AAN8MT69</accession>
<dbReference type="InterPro" id="IPR004910">
    <property type="entry name" value="Yippee/Mis18/Cereblon"/>
</dbReference>
<feature type="compositionally biased region" description="Basic and acidic residues" evidence="4">
    <location>
        <begin position="341"/>
        <end position="361"/>
    </location>
</feature>
<feature type="compositionally biased region" description="Acidic residues" evidence="4">
    <location>
        <begin position="90"/>
        <end position="118"/>
    </location>
</feature>
<dbReference type="PANTHER" id="PTHR13848">
    <property type="entry name" value="PROTEIN YIPPEE-LIKE CG15309-RELATED"/>
    <property type="match status" value="1"/>
</dbReference>
<keyword evidence="7" id="KW-1185">Reference proteome</keyword>
<evidence type="ECO:0000256" key="4">
    <source>
        <dbReference type="SAM" id="MobiDB-lite"/>
    </source>
</evidence>